<dbReference type="OrthoDB" id="116738at2"/>
<comment type="caution">
    <text evidence="2">The sequence shown here is derived from an EMBL/GenBank/DDBJ whole genome shotgun (WGS) entry which is preliminary data.</text>
</comment>
<protein>
    <submittedName>
        <fullName evidence="2">Uncharacterized protein (DUF302 family)</fullName>
    </submittedName>
</protein>
<dbReference type="Gene3D" id="3.30.310.70">
    <property type="entry name" value="TT1751-like domain"/>
    <property type="match status" value="1"/>
</dbReference>
<gene>
    <name evidence="2" type="ORF">HNQ77_004767</name>
</gene>
<proteinExistence type="predicted"/>
<dbReference type="RefSeq" id="WP_050061338.1">
    <property type="nucleotide sequence ID" value="NZ_JACHEK010000011.1"/>
</dbReference>
<accession>A0A841JZN4</accession>
<dbReference type="InterPro" id="IPR035923">
    <property type="entry name" value="TT1751-like_sf"/>
</dbReference>
<sequence>MQTVTVESQVRHVTVSTEMQYESVKTRIEAEVHRLDDSFRRLLAENKIEELREKLEEASRPHGLMIHYVATHGDWLALTGKQRRRGVVYHIGNVLMAIRMTQHSFGAGLYAPLRLAVYENASGGTNFEYDLPSTQVGLFQNAQIDEVAKKLDARLIALIERISS</sequence>
<dbReference type="InterPro" id="IPR005180">
    <property type="entry name" value="DUF302"/>
</dbReference>
<dbReference type="EMBL" id="JACHEK010000011">
    <property type="protein sequence ID" value="MBB6146786.1"/>
    <property type="molecule type" value="Genomic_DNA"/>
</dbReference>
<organism evidence="2 3">
    <name type="scientific">Silvibacterium bohemicum</name>
    <dbReference type="NCBI Taxonomy" id="1577686"/>
    <lineage>
        <taxon>Bacteria</taxon>
        <taxon>Pseudomonadati</taxon>
        <taxon>Acidobacteriota</taxon>
        <taxon>Terriglobia</taxon>
        <taxon>Terriglobales</taxon>
        <taxon>Acidobacteriaceae</taxon>
        <taxon>Silvibacterium</taxon>
    </lineage>
</organism>
<evidence type="ECO:0000259" key="1">
    <source>
        <dbReference type="Pfam" id="PF03625"/>
    </source>
</evidence>
<dbReference type="AlphaFoldDB" id="A0A841JZN4"/>
<name>A0A841JZN4_9BACT</name>
<evidence type="ECO:0000313" key="3">
    <source>
        <dbReference type="Proteomes" id="UP000538666"/>
    </source>
</evidence>
<keyword evidence="3" id="KW-1185">Reference proteome</keyword>
<dbReference type="SUPFAM" id="SSF103247">
    <property type="entry name" value="TT1751-like"/>
    <property type="match status" value="1"/>
</dbReference>
<dbReference type="Proteomes" id="UP000538666">
    <property type="component" value="Unassembled WGS sequence"/>
</dbReference>
<dbReference type="CDD" id="cd14797">
    <property type="entry name" value="DUF302"/>
    <property type="match status" value="1"/>
</dbReference>
<dbReference type="Pfam" id="PF03625">
    <property type="entry name" value="DUF302"/>
    <property type="match status" value="1"/>
</dbReference>
<reference evidence="2 3" key="1">
    <citation type="submission" date="2020-08" db="EMBL/GenBank/DDBJ databases">
        <title>Genomic Encyclopedia of Type Strains, Phase IV (KMG-IV): sequencing the most valuable type-strain genomes for metagenomic binning, comparative biology and taxonomic classification.</title>
        <authorList>
            <person name="Goeker M."/>
        </authorList>
    </citation>
    <scope>NUCLEOTIDE SEQUENCE [LARGE SCALE GENOMIC DNA]</scope>
    <source>
        <strain evidence="2 3">DSM 103733</strain>
    </source>
</reference>
<feature type="domain" description="DUF302" evidence="1">
    <location>
        <begin position="72"/>
        <end position="130"/>
    </location>
</feature>
<evidence type="ECO:0000313" key="2">
    <source>
        <dbReference type="EMBL" id="MBB6146786.1"/>
    </source>
</evidence>